<evidence type="ECO:0000313" key="2">
    <source>
        <dbReference type="EMBL" id="QDQ28515.1"/>
    </source>
</evidence>
<evidence type="ECO:0000313" key="3">
    <source>
        <dbReference type="Proteomes" id="UP000317550"/>
    </source>
</evidence>
<proteinExistence type="predicted"/>
<dbReference type="OrthoDB" id="8617482at2"/>
<dbReference type="AlphaFoldDB" id="A0A516SK31"/>
<accession>A0A516SK31</accession>
<keyword evidence="3" id="KW-1185">Reference proteome</keyword>
<reference evidence="3" key="1">
    <citation type="submission" date="2019-07" db="EMBL/GenBank/DDBJ databases">
        <title>Chitinimonas sp. nov., isolated from Ny-Alesund, arctica soil.</title>
        <authorList>
            <person name="Xu Q."/>
            <person name="Peng F."/>
        </authorList>
    </citation>
    <scope>NUCLEOTIDE SEQUENCE [LARGE SCALE GENOMIC DNA]</scope>
    <source>
        <strain evidence="3">R3-44</strain>
    </source>
</reference>
<protein>
    <submittedName>
        <fullName evidence="2">Uncharacterized protein</fullName>
    </submittedName>
</protein>
<gene>
    <name evidence="2" type="ORF">FNU76_20320</name>
</gene>
<dbReference type="Proteomes" id="UP000317550">
    <property type="component" value="Chromosome"/>
</dbReference>
<name>A0A516SK31_9NEIS</name>
<feature type="region of interest" description="Disordered" evidence="1">
    <location>
        <begin position="123"/>
        <end position="157"/>
    </location>
</feature>
<sequence length="157" mass="17055">MPLPFQLGLRQHRHMVGLIRSDHGGRVRNVLGMAYSADMNPRHHILEQWGMDQASPRRAMAATVDQPLPRRHQVALSARLNEDLRHSLRSGFVAQAVGRHEQVSGVKGRIHLGPQHPVLTAGLEPLGGPQRGARSGIADTGPHSLRATKGKPSPGKA</sequence>
<evidence type="ECO:0000256" key="1">
    <source>
        <dbReference type="SAM" id="MobiDB-lite"/>
    </source>
</evidence>
<dbReference type="RefSeq" id="WP_144279898.1">
    <property type="nucleotide sequence ID" value="NZ_CP041730.1"/>
</dbReference>
<dbReference type="EMBL" id="CP041730">
    <property type="protein sequence ID" value="QDQ28515.1"/>
    <property type="molecule type" value="Genomic_DNA"/>
</dbReference>
<organism evidence="2 3">
    <name type="scientific">Chitinimonas arctica</name>
    <dbReference type="NCBI Taxonomy" id="2594795"/>
    <lineage>
        <taxon>Bacteria</taxon>
        <taxon>Pseudomonadati</taxon>
        <taxon>Pseudomonadota</taxon>
        <taxon>Betaproteobacteria</taxon>
        <taxon>Neisseriales</taxon>
        <taxon>Chitinibacteraceae</taxon>
        <taxon>Chitinimonas</taxon>
    </lineage>
</organism>
<dbReference type="KEGG" id="cari:FNU76_20320"/>